<reference evidence="3 4" key="1">
    <citation type="journal article" date="2017" name="Mol. Ecol.">
        <title>Comparative and population genomic landscape of Phellinus noxius: A hypervariable fungus causing root rot in trees.</title>
        <authorList>
            <person name="Chung C.L."/>
            <person name="Lee T.J."/>
            <person name="Akiba M."/>
            <person name="Lee H.H."/>
            <person name="Kuo T.H."/>
            <person name="Liu D."/>
            <person name="Ke H.M."/>
            <person name="Yokoi T."/>
            <person name="Roa M.B."/>
            <person name="Lu M.J."/>
            <person name="Chang Y.Y."/>
            <person name="Ann P.J."/>
            <person name="Tsai J.N."/>
            <person name="Chen C.Y."/>
            <person name="Tzean S.S."/>
            <person name="Ota Y."/>
            <person name="Hattori T."/>
            <person name="Sahashi N."/>
            <person name="Liou R.F."/>
            <person name="Kikuchi T."/>
            <person name="Tsai I.J."/>
        </authorList>
    </citation>
    <scope>NUCLEOTIDE SEQUENCE [LARGE SCALE GENOMIC DNA]</scope>
    <source>
        <strain evidence="3 4">FFPRI411160</strain>
    </source>
</reference>
<dbReference type="GO" id="GO:0046983">
    <property type="term" value="F:protein dimerization activity"/>
    <property type="evidence" value="ECO:0007669"/>
    <property type="project" value="InterPro"/>
</dbReference>
<dbReference type="InterPro" id="IPR036638">
    <property type="entry name" value="HLH_DNA-bd_sf"/>
</dbReference>
<feature type="compositionally biased region" description="Polar residues" evidence="1">
    <location>
        <begin position="18"/>
        <end position="31"/>
    </location>
</feature>
<evidence type="ECO:0000313" key="4">
    <source>
        <dbReference type="Proteomes" id="UP000217199"/>
    </source>
</evidence>
<accession>A0A286U6Y0</accession>
<dbReference type="InParanoid" id="A0A286U6Y0"/>
<dbReference type="Pfam" id="PF00010">
    <property type="entry name" value="HLH"/>
    <property type="match status" value="1"/>
</dbReference>
<feature type="region of interest" description="Disordered" evidence="1">
    <location>
        <begin position="750"/>
        <end position="781"/>
    </location>
</feature>
<dbReference type="SMART" id="SM00353">
    <property type="entry name" value="HLH"/>
    <property type="match status" value="1"/>
</dbReference>
<name>A0A286U6Y0_9AGAM</name>
<feature type="domain" description="BHLH" evidence="2">
    <location>
        <begin position="631"/>
        <end position="716"/>
    </location>
</feature>
<dbReference type="PROSITE" id="PS50888">
    <property type="entry name" value="BHLH"/>
    <property type="match status" value="1"/>
</dbReference>
<protein>
    <submittedName>
        <fullName evidence="3">HLH domain-containing</fullName>
    </submittedName>
</protein>
<feature type="compositionally biased region" description="Low complexity" evidence="1">
    <location>
        <begin position="473"/>
        <end position="489"/>
    </location>
</feature>
<dbReference type="Proteomes" id="UP000217199">
    <property type="component" value="Unassembled WGS sequence"/>
</dbReference>
<feature type="region of interest" description="Disordered" evidence="1">
    <location>
        <begin position="311"/>
        <end position="491"/>
    </location>
</feature>
<dbReference type="InterPro" id="IPR011598">
    <property type="entry name" value="bHLH_dom"/>
</dbReference>
<evidence type="ECO:0000313" key="3">
    <source>
        <dbReference type="EMBL" id="PAV15336.1"/>
    </source>
</evidence>
<feature type="region of interest" description="Disordered" evidence="1">
    <location>
        <begin position="505"/>
        <end position="587"/>
    </location>
</feature>
<feature type="compositionally biased region" description="Low complexity" evidence="1">
    <location>
        <begin position="534"/>
        <end position="553"/>
    </location>
</feature>
<evidence type="ECO:0000259" key="2">
    <source>
        <dbReference type="PROSITE" id="PS50888"/>
    </source>
</evidence>
<sequence length="823" mass="86678">MDTFDINSFGQPAGPETSGGSAKENTNTLIVNNGGGARGRDNADAPIEFNSSSRIDIDMNSIHQLSRQQSTVPPVDLGFGSLENINIFSNINKDSSNAAMSQQPGNEQAQLSQNNANLEALQQLISLQSMQMQYPISLPIENGLNAGHQATSSLGTSSGSAAANVALLEHQVRLNQLQQLQQLQNQIFQQQIELLSGQNSLQSSLDANSVFRDPNQYHGLPTPANSAEIRPQIPPNFLSPMTLQTQSYLPPQGPPSQLGTPTTLPQGISSAPAHLAFHTHAPLLSPGDLEFELSPLTSPWLGASGYSSQTSVNQQQFPQRAYTHNQNTGSIDQGSGILNEDGSLVGGRAPQPGRRGSKRNASSSGDDVSGSAAGDLAERRARKRQSPVIRTTPAGSGLTLTGRRSTSSIRSGSISMGSTPAMKAVRVQKDTTRIPSEITGDTPSPVDLSTAMPPPAAPPMRLSPTPGLKDNTSPDPSGRSSGSSSALSPVTPASIMNLGRLGLSSGLSSPLSTVVKQDGDYSTSDKNAKKGKAKAQTQTKPTSTVTSTSSTTTIRPARKSISIPGGLPHSSSGSIGPEASPSLKPLLPGGLNPSHALHLASASNYAHHLSGSAAALNIAPSTPLPPPTPAIRKTSHKAAEQKRRDSLKTSFDDLRLLLPPLPLPNDEGYLEAMGGEAPLPGSMPPRGPPRGDVSGPNRAVSKLQLLRCGNDFIRRLKGRVRRRDEYIEALKAEVRVLRVEVDRYQGEMRGVNRVGEGGDGDDESGGNGEEMETGVGMEGDVGVEDVSKAFERVDLDKNLDAEEENAPRLGSQIEGDEADEEDS</sequence>
<feature type="compositionally biased region" description="Polar residues" evidence="1">
    <location>
        <begin position="1"/>
        <end position="10"/>
    </location>
</feature>
<proteinExistence type="predicted"/>
<feature type="compositionally biased region" description="Low complexity" evidence="1">
    <location>
        <begin position="361"/>
        <end position="375"/>
    </location>
</feature>
<organism evidence="3 4">
    <name type="scientific">Pyrrhoderma noxium</name>
    <dbReference type="NCBI Taxonomy" id="2282107"/>
    <lineage>
        <taxon>Eukaryota</taxon>
        <taxon>Fungi</taxon>
        <taxon>Dikarya</taxon>
        <taxon>Basidiomycota</taxon>
        <taxon>Agaricomycotina</taxon>
        <taxon>Agaricomycetes</taxon>
        <taxon>Hymenochaetales</taxon>
        <taxon>Hymenochaetaceae</taxon>
        <taxon>Pyrrhoderma</taxon>
    </lineage>
</organism>
<dbReference type="AlphaFoldDB" id="A0A286U6Y0"/>
<keyword evidence="4" id="KW-1185">Reference proteome</keyword>
<feature type="compositionally biased region" description="Basic and acidic residues" evidence="1">
    <location>
        <begin position="637"/>
        <end position="646"/>
    </location>
</feature>
<feature type="region of interest" description="Disordered" evidence="1">
    <location>
        <begin position="670"/>
        <end position="697"/>
    </location>
</feature>
<gene>
    <name evidence="3" type="ORF">PNOK_0909800</name>
</gene>
<dbReference type="Gene3D" id="4.10.280.10">
    <property type="entry name" value="Helix-loop-helix DNA-binding domain"/>
    <property type="match status" value="1"/>
</dbReference>
<feature type="compositionally biased region" description="Low complexity" evidence="1">
    <location>
        <begin position="395"/>
        <end position="419"/>
    </location>
</feature>
<dbReference type="SUPFAM" id="SSF47459">
    <property type="entry name" value="HLH, helix-loop-helix DNA-binding domain"/>
    <property type="match status" value="1"/>
</dbReference>
<feature type="compositionally biased region" description="Polar residues" evidence="1">
    <location>
        <begin position="311"/>
        <end position="333"/>
    </location>
</feature>
<evidence type="ECO:0000256" key="1">
    <source>
        <dbReference type="SAM" id="MobiDB-lite"/>
    </source>
</evidence>
<feature type="region of interest" description="Disordered" evidence="1">
    <location>
        <begin position="794"/>
        <end position="823"/>
    </location>
</feature>
<feature type="region of interest" description="Disordered" evidence="1">
    <location>
        <begin position="1"/>
        <end position="44"/>
    </location>
</feature>
<feature type="compositionally biased region" description="Acidic residues" evidence="1">
    <location>
        <begin position="758"/>
        <end position="772"/>
    </location>
</feature>
<dbReference type="OrthoDB" id="5344169at2759"/>
<feature type="compositionally biased region" description="Acidic residues" evidence="1">
    <location>
        <begin position="814"/>
        <end position="823"/>
    </location>
</feature>
<dbReference type="STRING" id="2282107.A0A286U6Y0"/>
<feature type="region of interest" description="Disordered" evidence="1">
    <location>
        <begin position="617"/>
        <end position="646"/>
    </location>
</feature>
<comment type="caution">
    <text evidence="3">The sequence shown here is derived from an EMBL/GenBank/DDBJ whole genome shotgun (WGS) entry which is preliminary data.</text>
</comment>
<dbReference type="EMBL" id="NBII01000010">
    <property type="protein sequence ID" value="PAV15336.1"/>
    <property type="molecule type" value="Genomic_DNA"/>
</dbReference>